<organism evidence="2 3">
    <name type="scientific">Paenibacillus medicaginis</name>
    <dbReference type="NCBI Taxonomy" id="1470560"/>
    <lineage>
        <taxon>Bacteria</taxon>
        <taxon>Bacillati</taxon>
        <taxon>Bacillota</taxon>
        <taxon>Bacilli</taxon>
        <taxon>Bacillales</taxon>
        <taxon>Paenibacillaceae</taxon>
        <taxon>Paenibacillus</taxon>
    </lineage>
</organism>
<sequence>MESVRYCPTLEPKKALSCIPDEHRSAFLSIYLSAVPGYSFGTLWIGNKRRFMVDKISLLPYDRTGNESAYLSYFTSQVLIFPLAALSIDKESDAIGRYLRRSGAFARKRGLGVLMEYEKNNEGSSEKR</sequence>
<proteinExistence type="predicted"/>
<gene>
    <name evidence="2" type="ORF">ACE5LO_09035</name>
</gene>
<keyword evidence="1" id="KW-0472">Membrane</keyword>
<evidence type="ECO:0000313" key="3">
    <source>
        <dbReference type="Proteomes" id="UP001580430"/>
    </source>
</evidence>
<evidence type="ECO:0000256" key="1">
    <source>
        <dbReference type="SAM" id="Phobius"/>
    </source>
</evidence>
<feature type="transmembrane region" description="Helical" evidence="1">
    <location>
        <begin position="26"/>
        <end position="46"/>
    </location>
</feature>
<comment type="caution">
    <text evidence="2">The sequence shown here is derived from an EMBL/GenBank/DDBJ whole genome shotgun (WGS) entry which is preliminary data.</text>
</comment>
<dbReference type="EMBL" id="JBHIRY010000006">
    <property type="protein sequence ID" value="MFB5760535.1"/>
    <property type="molecule type" value="Genomic_DNA"/>
</dbReference>
<dbReference type="RefSeq" id="WP_375519681.1">
    <property type="nucleotide sequence ID" value="NZ_JBHIRY010000006.1"/>
</dbReference>
<evidence type="ECO:0000313" key="2">
    <source>
        <dbReference type="EMBL" id="MFB5760535.1"/>
    </source>
</evidence>
<accession>A0ABV5BZI3</accession>
<keyword evidence="3" id="KW-1185">Reference proteome</keyword>
<keyword evidence="1" id="KW-0812">Transmembrane</keyword>
<reference evidence="2 3" key="1">
    <citation type="submission" date="2024-09" db="EMBL/GenBank/DDBJ databases">
        <title>Paenibacillus zeirhizospherea sp. nov., isolated from surface of the maize (Zea mays) roots in a horticulture field, Hungary.</title>
        <authorList>
            <person name="Marton D."/>
            <person name="Farkas M."/>
            <person name="Bedics A."/>
            <person name="Toth E."/>
            <person name="Tancsics A."/>
            <person name="Boka K."/>
            <person name="Marati G."/>
            <person name="Kriszt B."/>
            <person name="Cserhati M."/>
        </authorList>
    </citation>
    <scope>NUCLEOTIDE SEQUENCE [LARGE SCALE GENOMIC DNA]</scope>
    <source>
        <strain evidence="2 3">JCM 18446</strain>
    </source>
</reference>
<protein>
    <submittedName>
        <fullName evidence="2">Uncharacterized protein</fullName>
    </submittedName>
</protein>
<name>A0ABV5BZI3_9BACL</name>
<dbReference type="Proteomes" id="UP001580430">
    <property type="component" value="Unassembled WGS sequence"/>
</dbReference>
<keyword evidence="1" id="KW-1133">Transmembrane helix</keyword>